<comment type="caution">
    <text evidence="2">The sequence shown here is derived from an EMBL/GenBank/DDBJ whole genome shotgun (WGS) entry which is preliminary data.</text>
</comment>
<feature type="chain" id="PRO_5021820887" description="Ig-like domain-containing protein" evidence="1">
    <location>
        <begin position="18"/>
        <end position="355"/>
    </location>
</feature>
<reference evidence="2 3" key="1">
    <citation type="journal article" date="2018" name="Nat. Ecol. Evol.">
        <title>Genomic signatures of mitonuclear coevolution across populations of Tigriopus californicus.</title>
        <authorList>
            <person name="Barreto F.S."/>
            <person name="Watson E.T."/>
            <person name="Lima T.G."/>
            <person name="Willett C.S."/>
            <person name="Edmands S."/>
            <person name="Li W."/>
            <person name="Burton R.S."/>
        </authorList>
    </citation>
    <scope>NUCLEOTIDE SEQUENCE [LARGE SCALE GENOMIC DNA]</scope>
    <source>
        <strain evidence="2 3">San Diego</strain>
    </source>
</reference>
<sequence>MPVLSFFISLSVSLSLGTFIKGPNQTIEFGKSASLWCGLDEGFETCQWTTPDDTSCRFESESDPCLVKPDFHLNPEPFHGKTNCSIAMPTVNDMHNGEWQCKLDNSPTENLDLYVAKRAKISLGAGFPNEGPLFFVADRPMNLTCNATNGRPKGKFRWEIVEKGSRKAVRERSKLQTLHFVPQESHDGATLKCIYEQRNKDKGLIFKPLPGASITLKATYIRQEALHQIPSDAKVGNIVEITSEYEADPMPKAEDILVEIVHGEEKVIQVSVKDSEHEDYSLSLISDECTSTVTFTIKDIKGEEMSKNHNLIIKYPSSNLAPEVFPLRLNISNMEPKTSDSWIARWMPTLIIIII</sequence>
<name>A0A553PTB7_TIGCA</name>
<evidence type="ECO:0000313" key="2">
    <source>
        <dbReference type="EMBL" id="TRY80916.1"/>
    </source>
</evidence>
<accession>A0A553PTB7</accession>
<keyword evidence="3" id="KW-1185">Reference proteome</keyword>
<evidence type="ECO:0000256" key="1">
    <source>
        <dbReference type="SAM" id="SignalP"/>
    </source>
</evidence>
<dbReference type="Proteomes" id="UP000318571">
    <property type="component" value="Chromosome 12"/>
</dbReference>
<gene>
    <name evidence="2" type="ORF">TCAL_15543</name>
</gene>
<proteinExistence type="predicted"/>
<evidence type="ECO:0008006" key="4">
    <source>
        <dbReference type="Google" id="ProtNLM"/>
    </source>
</evidence>
<dbReference type="InterPro" id="IPR013783">
    <property type="entry name" value="Ig-like_fold"/>
</dbReference>
<keyword evidence="1" id="KW-0732">Signal</keyword>
<evidence type="ECO:0000313" key="3">
    <source>
        <dbReference type="Proteomes" id="UP000318571"/>
    </source>
</evidence>
<dbReference type="Gene3D" id="2.60.40.10">
    <property type="entry name" value="Immunoglobulins"/>
    <property type="match status" value="1"/>
</dbReference>
<protein>
    <recommendedName>
        <fullName evidence="4">Ig-like domain-containing protein</fullName>
    </recommendedName>
</protein>
<feature type="signal peptide" evidence="1">
    <location>
        <begin position="1"/>
        <end position="17"/>
    </location>
</feature>
<dbReference type="AlphaFoldDB" id="A0A553PTB7"/>
<organism evidence="2 3">
    <name type="scientific">Tigriopus californicus</name>
    <name type="common">Marine copepod</name>
    <dbReference type="NCBI Taxonomy" id="6832"/>
    <lineage>
        <taxon>Eukaryota</taxon>
        <taxon>Metazoa</taxon>
        <taxon>Ecdysozoa</taxon>
        <taxon>Arthropoda</taxon>
        <taxon>Crustacea</taxon>
        <taxon>Multicrustacea</taxon>
        <taxon>Hexanauplia</taxon>
        <taxon>Copepoda</taxon>
        <taxon>Harpacticoida</taxon>
        <taxon>Harpacticidae</taxon>
        <taxon>Tigriopus</taxon>
    </lineage>
</organism>
<dbReference type="EMBL" id="VCGU01000001">
    <property type="protein sequence ID" value="TRY80916.1"/>
    <property type="molecule type" value="Genomic_DNA"/>
</dbReference>
<feature type="non-terminal residue" evidence="2">
    <location>
        <position position="355"/>
    </location>
</feature>